<keyword evidence="2 7" id="KW-0929">Antimicrobial</keyword>
<evidence type="ECO:0000256" key="4">
    <source>
        <dbReference type="ARBA" id="ARBA00022801"/>
    </source>
</evidence>
<dbReference type="InterPro" id="IPR034690">
    <property type="entry name" value="Endolysin_T4_type"/>
</dbReference>
<protein>
    <recommendedName>
        <fullName evidence="7">Lysozyme</fullName>
        <ecNumber evidence="7">3.2.1.17</ecNumber>
    </recommendedName>
</protein>
<organism evidence="8 9">
    <name type="scientific">Brevundimonas balnearis</name>
    <dbReference type="NCBI Taxonomy" id="1572858"/>
    <lineage>
        <taxon>Bacteria</taxon>
        <taxon>Pseudomonadati</taxon>
        <taxon>Pseudomonadota</taxon>
        <taxon>Alphaproteobacteria</taxon>
        <taxon>Caulobacterales</taxon>
        <taxon>Caulobacteraceae</taxon>
        <taxon>Brevundimonas</taxon>
    </lineage>
</organism>
<comment type="catalytic activity">
    <reaction evidence="1 7">
        <text>Hydrolysis of (1-&gt;4)-beta-linkages between N-acetylmuramic acid and N-acetyl-D-glucosamine residues in a peptidoglycan and between N-acetyl-D-glucosamine residues in chitodextrins.</text>
        <dbReference type="EC" id="3.2.1.17"/>
    </reaction>
</comment>
<dbReference type="Gene3D" id="1.10.530.40">
    <property type="match status" value="1"/>
</dbReference>
<evidence type="ECO:0000313" key="8">
    <source>
        <dbReference type="EMBL" id="MFC0633309.1"/>
    </source>
</evidence>
<evidence type="ECO:0000313" key="9">
    <source>
        <dbReference type="Proteomes" id="UP001589906"/>
    </source>
</evidence>
<dbReference type="HAMAP" id="MF_04110">
    <property type="entry name" value="ENDOLYSIN_T4"/>
    <property type="match status" value="1"/>
</dbReference>
<dbReference type="EMBL" id="JBHLSW010000003">
    <property type="protein sequence ID" value="MFC0633309.1"/>
    <property type="molecule type" value="Genomic_DNA"/>
</dbReference>
<dbReference type="CDD" id="cd00737">
    <property type="entry name" value="lyz_endolysin_autolysin"/>
    <property type="match status" value="1"/>
</dbReference>
<dbReference type="InterPro" id="IPR051018">
    <property type="entry name" value="Bacteriophage_GH24"/>
</dbReference>
<comment type="caution">
    <text evidence="8">The sequence shown here is derived from an EMBL/GenBank/DDBJ whole genome shotgun (WGS) entry which is preliminary data.</text>
</comment>
<evidence type="ECO:0000256" key="5">
    <source>
        <dbReference type="ARBA" id="ARBA00023200"/>
    </source>
</evidence>
<dbReference type="InterPro" id="IPR033907">
    <property type="entry name" value="Endolysin_autolysin"/>
</dbReference>
<keyword evidence="4 7" id="KW-0378">Hydrolase</keyword>
<evidence type="ECO:0000256" key="3">
    <source>
        <dbReference type="ARBA" id="ARBA00022638"/>
    </source>
</evidence>
<keyword evidence="6 7" id="KW-0326">Glycosidase</keyword>
<keyword evidence="9" id="KW-1185">Reference proteome</keyword>
<evidence type="ECO:0000256" key="2">
    <source>
        <dbReference type="ARBA" id="ARBA00022529"/>
    </source>
</evidence>
<dbReference type="InterPro" id="IPR002196">
    <property type="entry name" value="Glyco_hydro_24"/>
</dbReference>
<dbReference type="PANTHER" id="PTHR38107:SF3">
    <property type="entry name" value="LYSOZYME RRRD-RELATED"/>
    <property type="match status" value="1"/>
</dbReference>
<sequence length="195" mass="20825">MTRLDMFEAVRPFAPSRKFSAQVVRLLDQVADAFGLPADGAPMKPSPAAIKLLHEFEGLSKVRPDGMIEAYPDPGPTGLPWTIGWGSTGPGVTKGTVWTREQADARFEADVAKFAAGVAEALKGAPTTQSQFDALVSFAYNVGLANLKGSTLLKKHRAGDHAGAAREFGKWVFAKGKRLNGLVRRRAAEAALYAS</sequence>
<dbReference type="SUPFAM" id="SSF53955">
    <property type="entry name" value="Lysozyme-like"/>
    <property type="match status" value="1"/>
</dbReference>
<evidence type="ECO:0000256" key="7">
    <source>
        <dbReference type="RuleBase" id="RU003788"/>
    </source>
</evidence>
<name>A0ABV6R116_9CAUL</name>
<dbReference type="RefSeq" id="WP_376835041.1">
    <property type="nucleotide sequence ID" value="NZ_JBHLSW010000003.1"/>
</dbReference>
<reference evidence="8 9" key="1">
    <citation type="submission" date="2024-09" db="EMBL/GenBank/DDBJ databases">
        <authorList>
            <person name="Sun Q."/>
            <person name="Mori K."/>
        </authorList>
    </citation>
    <scope>NUCLEOTIDE SEQUENCE [LARGE SCALE GENOMIC DNA]</scope>
    <source>
        <strain evidence="8 9">NCAIM B.02621</strain>
    </source>
</reference>
<accession>A0ABV6R116</accession>
<gene>
    <name evidence="8" type="ORF">ACFFGE_05370</name>
</gene>
<proteinExistence type="inferred from homology"/>
<comment type="similarity">
    <text evidence="7">Belongs to the glycosyl hydrolase 24 family.</text>
</comment>
<dbReference type="InterPro" id="IPR023347">
    <property type="entry name" value="Lysozyme_dom_sf"/>
</dbReference>
<dbReference type="EC" id="3.2.1.17" evidence="7"/>
<keyword evidence="5" id="KW-1035">Host cytoplasm</keyword>
<dbReference type="Proteomes" id="UP001589906">
    <property type="component" value="Unassembled WGS sequence"/>
</dbReference>
<dbReference type="Pfam" id="PF00959">
    <property type="entry name" value="Phage_lysozyme"/>
    <property type="match status" value="1"/>
</dbReference>
<dbReference type="PANTHER" id="PTHR38107">
    <property type="match status" value="1"/>
</dbReference>
<evidence type="ECO:0000256" key="6">
    <source>
        <dbReference type="ARBA" id="ARBA00023295"/>
    </source>
</evidence>
<evidence type="ECO:0000256" key="1">
    <source>
        <dbReference type="ARBA" id="ARBA00000632"/>
    </source>
</evidence>
<dbReference type="InterPro" id="IPR023346">
    <property type="entry name" value="Lysozyme-like_dom_sf"/>
</dbReference>
<keyword evidence="3 7" id="KW-0081">Bacteriolytic enzyme</keyword>